<sequence>MQASGLCPRDGAAMAGLGGGCKANATARAFKRGTTPAACSKPSSPSATGSSGCS</sequence>
<name>Q0FVX1_SALBH</name>
<dbReference type="HOGENOM" id="CLU_3046310_0_0_5"/>
<organism evidence="2 3">
    <name type="scientific">Salipiger bermudensis (strain DSM 26914 / JCM 13377 / KCTC 12554 / HTCC2601)</name>
    <name type="common">Pelagibaca bermudensis</name>
    <dbReference type="NCBI Taxonomy" id="314265"/>
    <lineage>
        <taxon>Bacteria</taxon>
        <taxon>Pseudomonadati</taxon>
        <taxon>Pseudomonadota</taxon>
        <taxon>Alphaproteobacteria</taxon>
        <taxon>Rhodobacterales</taxon>
        <taxon>Roseobacteraceae</taxon>
        <taxon>Salipiger</taxon>
    </lineage>
</organism>
<dbReference type="Proteomes" id="UP000006230">
    <property type="component" value="Unassembled WGS sequence"/>
</dbReference>
<proteinExistence type="predicted"/>
<accession>Q0FVX1</accession>
<protein>
    <submittedName>
        <fullName evidence="2">Uncharacterized protein</fullName>
    </submittedName>
</protein>
<comment type="caution">
    <text evidence="2">The sequence shown here is derived from an EMBL/GenBank/DDBJ whole genome shotgun (WGS) entry which is preliminary data.</text>
</comment>
<dbReference type="AlphaFoldDB" id="Q0FVX1"/>
<feature type="region of interest" description="Disordered" evidence="1">
    <location>
        <begin position="33"/>
        <end position="54"/>
    </location>
</feature>
<feature type="compositionally biased region" description="Low complexity" evidence="1">
    <location>
        <begin position="34"/>
        <end position="54"/>
    </location>
</feature>
<keyword evidence="3" id="KW-1185">Reference proteome</keyword>
<reference evidence="2 3" key="1">
    <citation type="journal article" date="2010" name="J. Bacteriol.">
        <title>Genome sequences of Pelagibaca bermudensis HTCC2601T and Maritimibacter alkaliphilus HTCC2654T, the type strains of two marine Roseobacter genera.</title>
        <authorList>
            <person name="Thrash J.C."/>
            <person name="Cho J.C."/>
            <person name="Ferriera S."/>
            <person name="Johnson J."/>
            <person name="Vergin K.L."/>
            <person name="Giovannoni S.J."/>
        </authorList>
    </citation>
    <scope>NUCLEOTIDE SEQUENCE [LARGE SCALE GENOMIC DNA]</scope>
    <source>
        <strain evidence="3">DSM 26914 / JCM 13377 / KCTC 12554 / HTCC2601</strain>
    </source>
</reference>
<evidence type="ECO:0000313" key="2">
    <source>
        <dbReference type="EMBL" id="EAU48781.1"/>
    </source>
</evidence>
<evidence type="ECO:0000256" key="1">
    <source>
        <dbReference type="SAM" id="MobiDB-lite"/>
    </source>
</evidence>
<evidence type="ECO:0000313" key="3">
    <source>
        <dbReference type="Proteomes" id="UP000006230"/>
    </source>
</evidence>
<gene>
    <name evidence="2" type="ORF">R2601_04373</name>
</gene>
<dbReference type="EMBL" id="AATQ01000001">
    <property type="protein sequence ID" value="EAU48781.1"/>
    <property type="molecule type" value="Genomic_DNA"/>
</dbReference>